<keyword evidence="1" id="KW-0732">Signal</keyword>
<gene>
    <name evidence="2" type="ordered locus">AMED_2375</name>
</gene>
<evidence type="ECO:0000313" key="3">
    <source>
        <dbReference type="Proteomes" id="UP000000328"/>
    </source>
</evidence>
<sequence length="108" mass="11038">MAAVASLVLATWCGLIVPAPGALAATTTSCVSATQERPASSTYDVSKDCAGFPDLGAPYVFHVGTLWVWRLVGLDVLLVATGPATLTCAAYAPQPAGWLRATGCAVTR</sequence>
<evidence type="ECO:0008006" key="4">
    <source>
        <dbReference type="Google" id="ProtNLM"/>
    </source>
</evidence>
<dbReference type="RefSeq" id="WP_013224248.1">
    <property type="nucleotide sequence ID" value="NC_014318.1"/>
</dbReference>
<feature type="signal peptide" evidence="1">
    <location>
        <begin position="1"/>
        <end position="24"/>
    </location>
</feature>
<evidence type="ECO:0000313" key="2">
    <source>
        <dbReference type="EMBL" id="ADJ44171.1"/>
    </source>
</evidence>
<dbReference type="HOGENOM" id="CLU_2191458_0_0_11"/>
<organism evidence="2 3">
    <name type="scientific">Amycolatopsis mediterranei (strain U-32)</name>
    <dbReference type="NCBI Taxonomy" id="749927"/>
    <lineage>
        <taxon>Bacteria</taxon>
        <taxon>Bacillati</taxon>
        <taxon>Actinomycetota</taxon>
        <taxon>Actinomycetes</taxon>
        <taxon>Pseudonocardiales</taxon>
        <taxon>Pseudonocardiaceae</taxon>
        <taxon>Amycolatopsis</taxon>
    </lineage>
</organism>
<accession>A0A0H3D1U7</accession>
<dbReference type="KEGG" id="amd:AMED_2375"/>
<name>A0A0H3D1U7_AMYMU</name>
<dbReference type="PATRIC" id="fig|749927.5.peg.2449"/>
<feature type="chain" id="PRO_5002607193" description="Secreted protein" evidence="1">
    <location>
        <begin position="25"/>
        <end position="108"/>
    </location>
</feature>
<reference evidence="2 3" key="1">
    <citation type="journal article" date="2010" name="Cell Res.">
        <title>Complete genome sequence of the rifamycin SV-producing Amycolatopsis mediterranei U32 revealed its genetic characteristics in phylogeny and metabolism.</title>
        <authorList>
            <person name="Zhao W."/>
            <person name="Zhong Y."/>
            <person name="Yuan H."/>
            <person name="Wang J."/>
            <person name="Zheng H."/>
            <person name="Wang Y."/>
            <person name="Cen X."/>
            <person name="Xu F."/>
            <person name="Bai J."/>
            <person name="Han X."/>
            <person name="Lu G."/>
            <person name="Zhu Y."/>
            <person name="Shao Z."/>
            <person name="Yan H."/>
            <person name="Li C."/>
            <person name="Peng N."/>
            <person name="Zhang Z."/>
            <person name="Zhang Y."/>
            <person name="Lin W."/>
            <person name="Fan Y."/>
            <person name="Qin Z."/>
            <person name="Hu Y."/>
            <person name="Zhu B."/>
            <person name="Wang S."/>
            <person name="Ding X."/>
            <person name="Zhao G.P."/>
        </authorList>
    </citation>
    <scope>NUCLEOTIDE SEQUENCE [LARGE SCALE GENOMIC DNA]</scope>
    <source>
        <strain evidence="3">U-32</strain>
    </source>
</reference>
<dbReference type="AlphaFoldDB" id="A0A0H3D1U7"/>
<proteinExistence type="predicted"/>
<evidence type="ECO:0000256" key="1">
    <source>
        <dbReference type="SAM" id="SignalP"/>
    </source>
</evidence>
<dbReference type="OrthoDB" id="9996985at2"/>
<dbReference type="Proteomes" id="UP000000328">
    <property type="component" value="Chromosome"/>
</dbReference>
<dbReference type="EMBL" id="CP002000">
    <property type="protein sequence ID" value="ADJ44171.1"/>
    <property type="molecule type" value="Genomic_DNA"/>
</dbReference>
<dbReference type="GeneID" id="92870153"/>
<protein>
    <recommendedName>
        <fullName evidence="4">Secreted protein</fullName>
    </recommendedName>
</protein>